<reference evidence="5" key="2">
    <citation type="submission" date="2020-09" db="EMBL/GenBank/DDBJ databases">
        <authorList>
            <person name="Sun Q."/>
            <person name="Ohkuma M."/>
        </authorList>
    </citation>
    <scope>NUCLEOTIDE SEQUENCE</scope>
    <source>
        <strain evidence="5">JCM 3091</strain>
    </source>
</reference>
<dbReference type="PANTHER" id="PTHR10668">
    <property type="entry name" value="PHYTOENE DEHYDROGENASE"/>
    <property type="match status" value="1"/>
</dbReference>
<dbReference type="SUPFAM" id="SSF51905">
    <property type="entry name" value="FAD/NAD(P)-binding domain"/>
    <property type="match status" value="1"/>
</dbReference>
<dbReference type="Pfam" id="PF01593">
    <property type="entry name" value="Amino_oxidase"/>
    <property type="match status" value="1"/>
</dbReference>
<dbReference type="AlphaFoldDB" id="A0A8J3BMF0"/>
<organism evidence="5 6">
    <name type="scientific">Pilimelia terevasa</name>
    <dbReference type="NCBI Taxonomy" id="53372"/>
    <lineage>
        <taxon>Bacteria</taxon>
        <taxon>Bacillati</taxon>
        <taxon>Actinomycetota</taxon>
        <taxon>Actinomycetes</taxon>
        <taxon>Micromonosporales</taxon>
        <taxon>Micromonosporaceae</taxon>
        <taxon>Pilimelia</taxon>
    </lineage>
</organism>
<reference evidence="5" key="1">
    <citation type="journal article" date="2014" name="Int. J. Syst. Evol. Microbiol.">
        <title>Complete genome sequence of Corynebacterium casei LMG S-19264T (=DSM 44701T), isolated from a smear-ripened cheese.</title>
        <authorList>
            <consortium name="US DOE Joint Genome Institute (JGI-PGF)"/>
            <person name="Walter F."/>
            <person name="Albersmeier A."/>
            <person name="Kalinowski J."/>
            <person name="Ruckert C."/>
        </authorList>
    </citation>
    <scope>NUCLEOTIDE SEQUENCE</scope>
    <source>
        <strain evidence="5">JCM 3091</strain>
    </source>
</reference>
<protein>
    <recommendedName>
        <fullName evidence="3">Pyridine nucleotide-disulfide oxidoreductase domain-containing protein 2</fullName>
    </recommendedName>
</protein>
<dbReference type="InterPro" id="IPR002937">
    <property type="entry name" value="Amino_oxidase"/>
</dbReference>
<evidence type="ECO:0000259" key="4">
    <source>
        <dbReference type="Pfam" id="PF01593"/>
    </source>
</evidence>
<dbReference type="Proteomes" id="UP000662200">
    <property type="component" value="Unassembled WGS sequence"/>
</dbReference>
<gene>
    <name evidence="5" type="ORF">GCM10010124_27190</name>
</gene>
<dbReference type="PANTHER" id="PTHR10668:SF103">
    <property type="entry name" value="PYRIDINE NUCLEOTIDE-DISULFIDE OXIDOREDUCTASE DOMAIN-CONTAINING PROTEIN 2"/>
    <property type="match status" value="1"/>
</dbReference>
<keyword evidence="6" id="KW-1185">Reference proteome</keyword>
<evidence type="ECO:0000256" key="2">
    <source>
        <dbReference type="ARBA" id="ARBA00038825"/>
    </source>
</evidence>
<comment type="function">
    <text evidence="1">Probable oxidoreductase that may play a role as regulator of mitochondrial function.</text>
</comment>
<comment type="subunit">
    <text evidence="2">Interacts with COX5B; this interaction may contribute to localize PYROXD2 to the inner face of the inner mitochondrial membrane.</text>
</comment>
<dbReference type="GO" id="GO:0016491">
    <property type="term" value="F:oxidoreductase activity"/>
    <property type="evidence" value="ECO:0007669"/>
    <property type="project" value="InterPro"/>
</dbReference>
<name>A0A8J3BMF0_9ACTN</name>
<evidence type="ECO:0000256" key="1">
    <source>
        <dbReference type="ARBA" id="ARBA00037217"/>
    </source>
</evidence>
<sequence length="530" mass="56266">MTYDVIVVGGGHNGLVAAGYLARAGWRVVVCERRPVVGGAAVSERPFGPDYTVTSLSYVVSLLPPDLVRDLRLAQHGYHVYPQGPYFAPRADGRALRMATDPRRRHAFLSEFGRADADAYEEWDAWLGRLGATVGPLLHQIPPKLGSHRPADLLGQAGLLRHLRRVDVRAAVDLTRLFTASIADLVEPRFASDAVRGLLSVSGVIGTWAGPRSAGTGYVMLHHHVGEVGGQQAAWGFPRGGMGGVSNALAAAARAFGAEIRCAAPVDRILTAGGAVRGVALADGTELRAPTVVTTAHPQVSFLRLLDPADLPADFVADIRGWQTRSGTVKVNFAVDRLPVLAAHPEPDPEVYGGTIVLAESLDELENAYQEAVAGRPATAPFADICIPSVVDPTLAPQGRHVVSAFTQWVPHTYAAAPHEAELAAYADRLTARVEAVAPGFTASVLHRQVIGPHAMETEYGLVGGNIFHGELTPGQMFHARPAAGYADLRTPVRGLYQAGSATHGGGGVTGIPGRNVVRQILADRRPHRR</sequence>
<dbReference type="EMBL" id="BMQC01000008">
    <property type="protein sequence ID" value="GGK33008.1"/>
    <property type="molecule type" value="Genomic_DNA"/>
</dbReference>
<comment type="caution">
    <text evidence="5">The sequence shown here is derived from an EMBL/GenBank/DDBJ whole genome shotgun (WGS) entry which is preliminary data.</text>
</comment>
<evidence type="ECO:0000313" key="6">
    <source>
        <dbReference type="Proteomes" id="UP000662200"/>
    </source>
</evidence>
<evidence type="ECO:0000256" key="3">
    <source>
        <dbReference type="ARBA" id="ARBA00040298"/>
    </source>
</evidence>
<dbReference type="Gene3D" id="3.50.50.60">
    <property type="entry name" value="FAD/NAD(P)-binding domain"/>
    <property type="match status" value="2"/>
</dbReference>
<feature type="domain" description="Amine oxidase" evidence="4">
    <location>
        <begin position="14"/>
        <end position="509"/>
    </location>
</feature>
<dbReference type="RefSeq" id="WP_189114660.1">
    <property type="nucleotide sequence ID" value="NZ_BMQC01000008.1"/>
</dbReference>
<proteinExistence type="predicted"/>
<dbReference type="InterPro" id="IPR036188">
    <property type="entry name" value="FAD/NAD-bd_sf"/>
</dbReference>
<accession>A0A8J3BMF0</accession>
<evidence type="ECO:0000313" key="5">
    <source>
        <dbReference type="EMBL" id="GGK33008.1"/>
    </source>
</evidence>